<protein>
    <submittedName>
        <fullName evidence="2">Uncharacterized protein</fullName>
    </submittedName>
</protein>
<comment type="caution">
    <text evidence="2">The sequence shown here is derived from an EMBL/GenBank/DDBJ whole genome shotgun (WGS) entry which is preliminary data.</text>
</comment>
<keyword evidence="1" id="KW-0732">Signal</keyword>
<reference evidence="2" key="1">
    <citation type="journal article" date="2023" name="Nat. Microbiol.">
        <title>Babesia duncani multi-omics identifies virulence factors and drug targets.</title>
        <authorList>
            <person name="Singh P."/>
            <person name="Lonardi S."/>
            <person name="Liang Q."/>
            <person name="Vydyam P."/>
            <person name="Khabirova E."/>
            <person name="Fang T."/>
            <person name="Gihaz S."/>
            <person name="Thekkiniath J."/>
            <person name="Munshi M."/>
            <person name="Abel S."/>
            <person name="Ciampossin L."/>
            <person name="Batugedara G."/>
            <person name="Gupta M."/>
            <person name="Lu X.M."/>
            <person name="Lenz T."/>
            <person name="Chakravarty S."/>
            <person name="Cornillot E."/>
            <person name="Hu Y."/>
            <person name="Ma W."/>
            <person name="Gonzalez L.M."/>
            <person name="Sanchez S."/>
            <person name="Estrada K."/>
            <person name="Sanchez-Flores A."/>
            <person name="Montero E."/>
            <person name="Harb O.S."/>
            <person name="Le Roch K.G."/>
            <person name="Mamoun C.B."/>
        </authorList>
    </citation>
    <scope>NUCLEOTIDE SEQUENCE</scope>
    <source>
        <strain evidence="2">WA1</strain>
    </source>
</reference>
<feature type="chain" id="PRO_5042249935" evidence="1">
    <location>
        <begin position="23"/>
        <end position="244"/>
    </location>
</feature>
<feature type="signal peptide" evidence="1">
    <location>
        <begin position="1"/>
        <end position="22"/>
    </location>
</feature>
<sequence>MKTINIICIMQLSCFLFNVVIGKNIVLDISHLSSDNDISVETSKMPNRGMQYVFKPKVKKSAITTVKCGSVPIAVPGNGKLKASEVILFKFNSMNLLMLPNPKRSLFKRSDNILFFKSKGSQWINVNKREFMYRYHIETNQTVVFDLSIINESINRTIDKSKVVYTTKKGNIFVVAIRDGKNNIWPQEKQKGGLFLSAKYFNKAKKPLLNVKYLDVDKKEKTSYHMLDGKRWVQLSKKGGKPIK</sequence>
<dbReference type="KEGG" id="bdw:94337475"/>
<name>A0AAD9PII5_9APIC</name>
<organism evidence="2 3">
    <name type="scientific">Babesia duncani</name>
    <dbReference type="NCBI Taxonomy" id="323732"/>
    <lineage>
        <taxon>Eukaryota</taxon>
        <taxon>Sar</taxon>
        <taxon>Alveolata</taxon>
        <taxon>Apicomplexa</taxon>
        <taxon>Aconoidasida</taxon>
        <taxon>Piroplasmida</taxon>
        <taxon>Babesiidae</taxon>
        <taxon>Babesia</taxon>
    </lineage>
</organism>
<proteinExistence type="predicted"/>
<dbReference type="Proteomes" id="UP001214638">
    <property type="component" value="Unassembled WGS sequence"/>
</dbReference>
<evidence type="ECO:0000313" key="3">
    <source>
        <dbReference type="Proteomes" id="UP001214638"/>
    </source>
</evidence>
<dbReference type="EMBL" id="JALLKP010000004">
    <property type="protein sequence ID" value="KAK2195502.1"/>
    <property type="molecule type" value="Genomic_DNA"/>
</dbReference>
<accession>A0AAD9PII5</accession>
<dbReference type="GeneID" id="94337475"/>
<evidence type="ECO:0000313" key="2">
    <source>
        <dbReference type="EMBL" id="KAK2195502.1"/>
    </source>
</evidence>
<keyword evidence="3" id="KW-1185">Reference proteome</keyword>
<evidence type="ECO:0000256" key="1">
    <source>
        <dbReference type="SAM" id="SignalP"/>
    </source>
</evidence>
<gene>
    <name evidence="2" type="ORF">BdWA1_003178</name>
</gene>
<dbReference type="RefSeq" id="XP_067802345.1">
    <property type="nucleotide sequence ID" value="XM_067948194.1"/>
</dbReference>
<dbReference type="AlphaFoldDB" id="A0AAD9PII5"/>